<organism evidence="1">
    <name type="scientific">marine metagenome</name>
    <dbReference type="NCBI Taxonomy" id="408172"/>
    <lineage>
        <taxon>unclassified sequences</taxon>
        <taxon>metagenomes</taxon>
        <taxon>ecological metagenomes</taxon>
    </lineage>
</organism>
<name>A0A383EMR7_9ZZZZ</name>
<sequence length="29" mass="3329">MNIVMTNGEETRKIQFTGKSTYIISLPKQ</sequence>
<gene>
    <name evidence="1" type="ORF">METZ01_LOCUS510783</name>
</gene>
<protein>
    <submittedName>
        <fullName evidence="1">Uncharacterized protein</fullName>
    </submittedName>
</protein>
<dbReference type="EMBL" id="UINC01227159">
    <property type="protein sequence ID" value="SVE57929.1"/>
    <property type="molecule type" value="Genomic_DNA"/>
</dbReference>
<accession>A0A383EMR7</accession>
<proteinExistence type="predicted"/>
<evidence type="ECO:0000313" key="1">
    <source>
        <dbReference type="EMBL" id="SVE57929.1"/>
    </source>
</evidence>
<dbReference type="AlphaFoldDB" id="A0A383EMR7"/>
<reference evidence="1" key="1">
    <citation type="submission" date="2018-05" db="EMBL/GenBank/DDBJ databases">
        <authorList>
            <person name="Lanie J.A."/>
            <person name="Ng W.-L."/>
            <person name="Kazmierczak K.M."/>
            <person name="Andrzejewski T.M."/>
            <person name="Davidsen T.M."/>
            <person name="Wayne K.J."/>
            <person name="Tettelin H."/>
            <person name="Glass J.I."/>
            <person name="Rusch D."/>
            <person name="Podicherti R."/>
            <person name="Tsui H.-C.T."/>
            <person name="Winkler M.E."/>
        </authorList>
    </citation>
    <scope>NUCLEOTIDE SEQUENCE</scope>
</reference>
<feature type="non-terminal residue" evidence="1">
    <location>
        <position position="29"/>
    </location>
</feature>